<protein>
    <recommendedName>
        <fullName evidence="1">Stage 0 sporulation protein A homolog</fullName>
    </recommendedName>
</protein>
<dbReference type="EMBL" id="CP000930">
    <property type="protein sequence ID" value="ABZ84411.1"/>
    <property type="molecule type" value="Genomic_DNA"/>
</dbReference>
<dbReference type="NCBIfam" id="TIGR00229">
    <property type="entry name" value="sensory_box"/>
    <property type="match status" value="2"/>
</dbReference>
<dbReference type="SUPFAM" id="SSF141868">
    <property type="entry name" value="EAL domain-like"/>
    <property type="match status" value="1"/>
</dbReference>
<accession>B0TF94</accession>
<dbReference type="CDD" id="cd01948">
    <property type="entry name" value="EAL"/>
    <property type="match status" value="1"/>
</dbReference>
<feature type="region of interest" description="Disordered" evidence="4">
    <location>
        <begin position="810"/>
        <end position="831"/>
    </location>
</feature>
<evidence type="ECO:0000313" key="11">
    <source>
        <dbReference type="Proteomes" id="UP000008550"/>
    </source>
</evidence>
<dbReference type="InterPro" id="IPR029787">
    <property type="entry name" value="Nucleotide_cyclase"/>
</dbReference>
<dbReference type="Gene3D" id="3.30.70.270">
    <property type="match status" value="1"/>
</dbReference>
<dbReference type="SMART" id="SM00091">
    <property type="entry name" value="PAS"/>
    <property type="match status" value="2"/>
</dbReference>
<evidence type="ECO:0000256" key="4">
    <source>
        <dbReference type="SAM" id="MobiDB-lite"/>
    </source>
</evidence>
<feature type="modified residue" description="4-aspartylphosphate" evidence="3">
    <location>
        <position position="56"/>
    </location>
</feature>
<dbReference type="PANTHER" id="PTHR44757">
    <property type="entry name" value="DIGUANYLATE CYCLASE DGCP"/>
    <property type="match status" value="1"/>
</dbReference>
<dbReference type="InterPro" id="IPR000014">
    <property type="entry name" value="PAS"/>
</dbReference>
<dbReference type="Pfam" id="PF00072">
    <property type="entry name" value="Response_reg"/>
    <property type="match status" value="1"/>
</dbReference>
<evidence type="ECO:0000256" key="1">
    <source>
        <dbReference type="ARBA" id="ARBA00018672"/>
    </source>
</evidence>
<dbReference type="PROSITE" id="PS50112">
    <property type="entry name" value="PAS"/>
    <property type="match status" value="2"/>
</dbReference>
<feature type="domain" description="EAL" evidence="8">
    <location>
        <begin position="562"/>
        <end position="816"/>
    </location>
</feature>
<reference evidence="10 11" key="1">
    <citation type="journal article" date="2008" name="J. Bacteriol.">
        <title>The genome of Heliobacterium modesticaldum, a phototrophic representative of the Firmicutes containing the simplest photosynthetic apparatus.</title>
        <authorList>
            <person name="Sattley W.M."/>
            <person name="Madigan M.T."/>
            <person name="Swingley W.D."/>
            <person name="Cheung P.C."/>
            <person name="Clocksin K.M."/>
            <person name="Conrad A.L."/>
            <person name="Dejesa L.C."/>
            <person name="Honchak B.M."/>
            <person name="Jung D.O."/>
            <person name="Karbach L.E."/>
            <person name="Kurdoglu A."/>
            <person name="Lahiri S."/>
            <person name="Mastrian S.D."/>
            <person name="Page L.E."/>
            <person name="Taylor H.L."/>
            <person name="Wang Z.T."/>
            <person name="Raymond J."/>
            <person name="Chen M."/>
            <person name="Blankenship R.E."/>
            <person name="Touchman J.W."/>
        </authorList>
    </citation>
    <scope>NUCLEOTIDE SEQUENCE [LARGE SCALE GENOMIC DNA]</scope>
    <source>
        <strain evidence="11">ATCC 51547 / Ice1</strain>
    </source>
</reference>
<dbReference type="Proteomes" id="UP000008550">
    <property type="component" value="Chromosome"/>
</dbReference>
<feature type="domain" description="PAS" evidence="6">
    <location>
        <begin position="135"/>
        <end position="187"/>
    </location>
</feature>
<dbReference type="InterPro" id="IPR001610">
    <property type="entry name" value="PAC"/>
</dbReference>
<keyword evidence="11" id="KW-1185">Reference proteome</keyword>
<dbReference type="FunFam" id="3.30.70.270:FF:000001">
    <property type="entry name" value="Diguanylate cyclase domain protein"/>
    <property type="match status" value="1"/>
</dbReference>
<dbReference type="InterPro" id="IPR052155">
    <property type="entry name" value="Biofilm_reg_signaling"/>
</dbReference>
<dbReference type="SMART" id="SM00448">
    <property type="entry name" value="REC"/>
    <property type="match status" value="1"/>
</dbReference>
<dbReference type="CDD" id="cd01949">
    <property type="entry name" value="GGDEF"/>
    <property type="match status" value="1"/>
</dbReference>
<dbReference type="InterPro" id="IPR043128">
    <property type="entry name" value="Rev_trsase/Diguanyl_cyclase"/>
</dbReference>
<dbReference type="InterPro" id="IPR011006">
    <property type="entry name" value="CheY-like_superfamily"/>
</dbReference>
<feature type="domain" description="Response regulatory" evidence="5">
    <location>
        <begin position="7"/>
        <end position="123"/>
    </location>
</feature>
<dbReference type="Gene3D" id="3.40.50.2300">
    <property type="match status" value="1"/>
</dbReference>
<name>B0TF94_HELMI</name>
<dbReference type="SMART" id="SM00052">
    <property type="entry name" value="EAL"/>
    <property type="match status" value="1"/>
</dbReference>
<dbReference type="Pfam" id="PF00563">
    <property type="entry name" value="EAL"/>
    <property type="match status" value="1"/>
</dbReference>
<dbReference type="PROSITE" id="PS50113">
    <property type="entry name" value="PAC"/>
    <property type="match status" value="2"/>
</dbReference>
<dbReference type="Gene3D" id="3.20.20.450">
    <property type="entry name" value="EAL domain"/>
    <property type="match status" value="1"/>
</dbReference>
<feature type="domain" description="PAS" evidence="6">
    <location>
        <begin position="268"/>
        <end position="308"/>
    </location>
</feature>
<dbReference type="SMART" id="SM00086">
    <property type="entry name" value="PAC"/>
    <property type="match status" value="2"/>
</dbReference>
<feature type="domain" description="PAC" evidence="7">
    <location>
        <begin position="335"/>
        <end position="387"/>
    </location>
</feature>
<evidence type="ECO:0000259" key="7">
    <source>
        <dbReference type="PROSITE" id="PS50113"/>
    </source>
</evidence>
<feature type="domain" description="PAC" evidence="7">
    <location>
        <begin position="214"/>
        <end position="265"/>
    </location>
</feature>
<dbReference type="eggNOG" id="COG5001">
    <property type="taxonomic scope" value="Bacteria"/>
</dbReference>
<evidence type="ECO:0000313" key="10">
    <source>
        <dbReference type="EMBL" id="ABZ84411.1"/>
    </source>
</evidence>
<dbReference type="eggNOG" id="COG3290">
    <property type="taxonomic scope" value="Bacteria"/>
</dbReference>
<keyword evidence="3" id="KW-0597">Phosphoprotein</keyword>
<dbReference type="InterPro" id="IPR001633">
    <property type="entry name" value="EAL_dom"/>
</dbReference>
<dbReference type="InterPro" id="IPR035919">
    <property type="entry name" value="EAL_sf"/>
</dbReference>
<proteinExistence type="predicted"/>
<dbReference type="Gene3D" id="3.30.450.20">
    <property type="entry name" value="PAS domain"/>
    <property type="match status" value="2"/>
</dbReference>
<sequence>MCLKKPLILVADDDPAMRFMLRRALEKDGYAVIEAEDGAAALEAYEQAEPDIVLMDVLMPVLDGFALCAQLQTLPRHRRAPVLMITGLDDDASVEKAYQSGATDYITKPIQWAVLRQRVRRLLQAQHTEKALKARETQLSAVASALGEGLIVLDAEGRLTFMNPEAERLLGWSLPELLGKKIHSIIHNRRPEGDPIAEADCLVLKTIGAGETYRSDEEYFTRKDGALFPVSLVSTPLRVNDRITGAVTAFHDISDRKKVEERLLLAAKVIETTTEGIMITDAGGVIESVNPAFCRSTGYSESEAIGNSPRILKSGRHDGEFYRKMWKALLETGQWQGEIWNRRKSGELYAAWLTISAIKDSHGRTTQYAAIFSDITEDKRNQERIKHQAYHDALTDLPNRLLFIDRLTQAIAQATRNCYMLAVLFLDLDRFKQINDTYGHALGDLLLQGVAGRLRRAVRDSDTVARLGGDEFTILLPQIGSVEDAAKVAQKILASLRQPWSFEGIPSFCITTSIGIAVCPTDGEEAETLMHNADAAMYRAKAQGRNHYQLYTPELNAWAFERLAMETRLRRALDQGEFVLYYQPKVEAATGNWCAVEALIRWQHPDLGLVSPTEFLRLAEDTGLIVPIGEWCLEEACVRNKAWQDAGLPPVRMAVNLSARQFQHPNLLAAVEKALQKSGLPPAWLELEISEEVILRFADLAPIVLGDLKSLGLSLTMDQYGKRDSRITLLQKLPIDRVKIAASQVIDLSACHDARKSVKALIALARSLDLHVAADGVGTREQCDFLTAAGCDEIQGHLFSDPLSAEEMGRKMGDEAKQEKDAEVESRPKKTGTLLPDLVACGKPIRYDKNDIG</sequence>
<dbReference type="SUPFAM" id="SSF52172">
    <property type="entry name" value="CheY-like"/>
    <property type="match status" value="1"/>
</dbReference>
<dbReference type="GO" id="GO:0000160">
    <property type="term" value="P:phosphorelay signal transduction system"/>
    <property type="evidence" value="ECO:0007669"/>
    <property type="project" value="InterPro"/>
</dbReference>
<feature type="domain" description="GGDEF" evidence="9">
    <location>
        <begin position="419"/>
        <end position="553"/>
    </location>
</feature>
<dbReference type="NCBIfam" id="TIGR00254">
    <property type="entry name" value="GGDEF"/>
    <property type="match status" value="1"/>
</dbReference>
<dbReference type="Pfam" id="PF00990">
    <property type="entry name" value="GGDEF"/>
    <property type="match status" value="1"/>
</dbReference>
<dbReference type="SUPFAM" id="SSF55785">
    <property type="entry name" value="PYP-like sensor domain (PAS domain)"/>
    <property type="match status" value="2"/>
</dbReference>
<dbReference type="KEGG" id="hmo:HM1_1853"/>
<dbReference type="HOGENOM" id="CLU_000445_70_50_9"/>
<organism evidence="10 11">
    <name type="scientific">Heliobacterium modesticaldum (strain ATCC 51547 / Ice1)</name>
    <dbReference type="NCBI Taxonomy" id="498761"/>
    <lineage>
        <taxon>Bacteria</taxon>
        <taxon>Bacillati</taxon>
        <taxon>Bacillota</taxon>
        <taxon>Clostridia</taxon>
        <taxon>Eubacteriales</taxon>
        <taxon>Heliobacteriaceae</taxon>
        <taxon>Heliomicrobium</taxon>
    </lineage>
</organism>
<dbReference type="AlphaFoldDB" id="B0TF94"/>
<evidence type="ECO:0000259" key="5">
    <source>
        <dbReference type="PROSITE" id="PS50110"/>
    </source>
</evidence>
<dbReference type="InterPro" id="IPR035965">
    <property type="entry name" value="PAS-like_dom_sf"/>
</dbReference>
<dbReference type="PROSITE" id="PS50883">
    <property type="entry name" value="EAL"/>
    <property type="match status" value="1"/>
</dbReference>
<dbReference type="STRING" id="498761.HM1_1853"/>
<dbReference type="PANTHER" id="PTHR44757:SF2">
    <property type="entry name" value="BIOFILM ARCHITECTURE MAINTENANCE PROTEIN MBAA"/>
    <property type="match status" value="1"/>
</dbReference>
<dbReference type="SMART" id="SM00267">
    <property type="entry name" value="GGDEF"/>
    <property type="match status" value="1"/>
</dbReference>
<evidence type="ECO:0000259" key="6">
    <source>
        <dbReference type="PROSITE" id="PS50112"/>
    </source>
</evidence>
<dbReference type="SUPFAM" id="SSF55073">
    <property type="entry name" value="Nucleotide cyclase"/>
    <property type="match status" value="1"/>
</dbReference>
<dbReference type="InterPro" id="IPR000160">
    <property type="entry name" value="GGDEF_dom"/>
</dbReference>
<gene>
    <name evidence="10" type="ORF">HM1_1853</name>
</gene>
<comment type="function">
    <text evidence="2">May play the central regulatory role in sporulation. It may be an element of the effector pathway responsible for the activation of sporulation genes in response to nutritional stress. Spo0A may act in concert with spo0H (a sigma factor) to control the expression of some genes that are critical to the sporulation process.</text>
</comment>
<evidence type="ECO:0000259" key="9">
    <source>
        <dbReference type="PROSITE" id="PS50887"/>
    </source>
</evidence>
<dbReference type="InterPro" id="IPR001789">
    <property type="entry name" value="Sig_transdc_resp-reg_receiver"/>
</dbReference>
<evidence type="ECO:0000259" key="8">
    <source>
        <dbReference type="PROSITE" id="PS50883"/>
    </source>
</evidence>
<dbReference type="InterPro" id="IPR000700">
    <property type="entry name" value="PAS-assoc_C"/>
</dbReference>
<dbReference type="PROSITE" id="PS50887">
    <property type="entry name" value="GGDEF"/>
    <property type="match status" value="1"/>
</dbReference>
<dbReference type="Pfam" id="PF13426">
    <property type="entry name" value="PAS_9"/>
    <property type="match status" value="2"/>
</dbReference>
<evidence type="ECO:0000256" key="2">
    <source>
        <dbReference type="ARBA" id="ARBA00024867"/>
    </source>
</evidence>
<feature type="compositionally biased region" description="Basic and acidic residues" evidence="4">
    <location>
        <begin position="810"/>
        <end position="828"/>
    </location>
</feature>
<evidence type="ECO:0000256" key="3">
    <source>
        <dbReference type="PROSITE-ProRule" id="PRU00169"/>
    </source>
</evidence>
<dbReference type="PROSITE" id="PS50110">
    <property type="entry name" value="RESPONSE_REGULATORY"/>
    <property type="match status" value="1"/>
</dbReference>
<dbReference type="CDD" id="cd00130">
    <property type="entry name" value="PAS"/>
    <property type="match status" value="2"/>
</dbReference>